<dbReference type="CDD" id="cd08061">
    <property type="entry name" value="MPN_NPL4"/>
    <property type="match status" value="1"/>
</dbReference>
<dbReference type="PANTHER" id="PTHR12710:SF0">
    <property type="entry name" value="NUCLEAR PROTEIN LOCALIZATION PROTEIN 4 HOMOLOG"/>
    <property type="match status" value="1"/>
</dbReference>
<feature type="domain" description="Ubiquitin-like" evidence="1">
    <location>
        <begin position="1"/>
        <end position="76"/>
    </location>
</feature>
<dbReference type="SUPFAM" id="SSF54236">
    <property type="entry name" value="Ubiquitin-like"/>
    <property type="match status" value="1"/>
</dbReference>
<accession>A0ABR1G390</accession>
<dbReference type="InterPro" id="IPR007717">
    <property type="entry name" value="NPL4_C"/>
</dbReference>
<sequence length="458" mass="49080">MIVRVRCSQGTWRIEIPGPSSRIGELKAAIEAQKSVASDAQVLSAEPSGAAPLDDGATLEACGLGANGSMVFLAVAADRRDDVALPPPPTAKDDVGVRGAARVKIGADGSIVATEYDDYTSAKGFRPGMAALGDIKKSWTLTDFLEMDDQFVFKVKRQEDKHCAAVSLDAGACVSFQGYVQQLGWRQQRVGFLYGTFDDGEARAEAVYEPPQDCSEHGFVLLEDDKAEAVAQLAQLLGLVRVGWIFACPPREDGFVFSGEEAIQAAMEQLEAADGVAETPYVSVRVTVNEKGEANFEAYQVSQQCMAMVAEGALQGGTRARRALAPDPDDAAACLVHETFTAIVEGKRAANVNTNFFLCNVPVKQHTSATFAATFPKENRMIPQTRDDLKVVLNKAKSTGAKLGDALADFGALLFLMGFPQIFDSQFMPAVCASVVDRTLPLDEGYGLILYSFAGMDF</sequence>
<comment type="caution">
    <text evidence="2">The sequence shown here is derived from an EMBL/GenBank/DDBJ whole genome shotgun (WGS) entry which is preliminary data.</text>
</comment>
<organism evidence="2 3">
    <name type="scientific">Aureococcus anophagefferens</name>
    <name type="common">Harmful bloom alga</name>
    <dbReference type="NCBI Taxonomy" id="44056"/>
    <lineage>
        <taxon>Eukaryota</taxon>
        <taxon>Sar</taxon>
        <taxon>Stramenopiles</taxon>
        <taxon>Ochrophyta</taxon>
        <taxon>Pelagophyceae</taxon>
        <taxon>Pelagomonadales</taxon>
        <taxon>Pelagomonadaceae</taxon>
        <taxon>Aureococcus</taxon>
    </lineage>
</organism>
<keyword evidence="3" id="KW-1185">Reference proteome</keyword>
<evidence type="ECO:0000313" key="2">
    <source>
        <dbReference type="EMBL" id="KAK7242662.1"/>
    </source>
</evidence>
<proteinExistence type="predicted"/>
<dbReference type="InterPro" id="IPR000626">
    <property type="entry name" value="Ubiquitin-like_dom"/>
</dbReference>
<dbReference type="EMBL" id="JBBJCI010000141">
    <property type="protein sequence ID" value="KAK7242662.1"/>
    <property type="molecule type" value="Genomic_DNA"/>
</dbReference>
<dbReference type="Pfam" id="PF05021">
    <property type="entry name" value="NPL4"/>
    <property type="match status" value="1"/>
</dbReference>
<dbReference type="PANTHER" id="PTHR12710">
    <property type="entry name" value="NUCLEAR PROTEIN LOCALIZATION 4"/>
    <property type="match status" value="1"/>
</dbReference>
<evidence type="ECO:0000259" key="1">
    <source>
        <dbReference type="SMART" id="SM00213"/>
    </source>
</evidence>
<dbReference type="SMART" id="SM00213">
    <property type="entry name" value="UBQ"/>
    <property type="match status" value="1"/>
</dbReference>
<name>A0ABR1G390_AURAN</name>
<dbReference type="InterPro" id="IPR029071">
    <property type="entry name" value="Ubiquitin-like_domsf"/>
</dbReference>
<evidence type="ECO:0000313" key="3">
    <source>
        <dbReference type="Proteomes" id="UP001363151"/>
    </source>
</evidence>
<dbReference type="InterPro" id="IPR016563">
    <property type="entry name" value="Npl4"/>
</dbReference>
<dbReference type="Proteomes" id="UP001363151">
    <property type="component" value="Unassembled WGS sequence"/>
</dbReference>
<protein>
    <recommendedName>
        <fullName evidence="1">Ubiquitin-like domain-containing protein</fullName>
    </recommendedName>
</protein>
<gene>
    <name evidence="2" type="ORF">SO694_00016262</name>
</gene>
<reference evidence="2 3" key="1">
    <citation type="submission" date="2024-03" db="EMBL/GenBank/DDBJ databases">
        <title>Aureococcus anophagefferens CCMP1851 and Kratosvirus quantuckense: Draft genome of a second virus-susceptible host strain in the model system.</title>
        <authorList>
            <person name="Chase E."/>
            <person name="Truchon A.R."/>
            <person name="Schepens W."/>
            <person name="Wilhelm S.W."/>
        </authorList>
    </citation>
    <scope>NUCLEOTIDE SEQUENCE [LARGE SCALE GENOMIC DNA]</scope>
    <source>
        <strain evidence="2 3">CCMP1851</strain>
    </source>
</reference>
<dbReference type="Gene3D" id="3.10.20.90">
    <property type="entry name" value="Phosphatidylinositol 3-kinase Catalytic Subunit, Chain A, domain 1"/>
    <property type="match status" value="1"/>
</dbReference>